<evidence type="ECO:0000313" key="2">
    <source>
        <dbReference type="Proteomes" id="UP000474159"/>
    </source>
</evidence>
<sequence length="111" mass="12343">MAKRDVTDLIERQPALEERAGIRFEGLLAILDEEGYAGEPRIEMLGEIVAHPGEKFASNVNVQFVCLNEKRQVLGTQYTSVSEGAYGYEAFQESVDLKGELAIIKIVPLCR</sequence>
<dbReference type="Proteomes" id="UP000474159">
    <property type="component" value="Unassembled WGS sequence"/>
</dbReference>
<organism evidence="1 2">
    <name type="scientific">Methylobacterium soli</name>
    <dbReference type="NCBI Taxonomy" id="553447"/>
    <lineage>
        <taxon>Bacteria</taxon>
        <taxon>Pseudomonadati</taxon>
        <taxon>Pseudomonadota</taxon>
        <taxon>Alphaproteobacteria</taxon>
        <taxon>Hyphomicrobiales</taxon>
        <taxon>Methylobacteriaceae</taxon>
        <taxon>Methylobacterium</taxon>
    </lineage>
</organism>
<dbReference type="AlphaFoldDB" id="A0A6L3SY99"/>
<name>A0A6L3SY99_9HYPH</name>
<protein>
    <submittedName>
        <fullName evidence="1">Uncharacterized protein</fullName>
    </submittedName>
</protein>
<keyword evidence="2" id="KW-1185">Reference proteome</keyword>
<accession>A0A6L3SY99</accession>
<comment type="caution">
    <text evidence="1">The sequence shown here is derived from an EMBL/GenBank/DDBJ whole genome shotgun (WGS) entry which is preliminary data.</text>
</comment>
<reference evidence="1 2" key="1">
    <citation type="submission" date="2019-09" db="EMBL/GenBank/DDBJ databases">
        <title>YIM 48816 draft genome.</title>
        <authorList>
            <person name="Jiang L."/>
        </authorList>
    </citation>
    <scope>NUCLEOTIDE SEQUENCE [LARGE SCALE GENOMIC DNA]</scope>
    <source>
        <strain evidence="1 2">YIM 48816</strain>
    </source>
</reference>
<gene>
    <name evidence="1" type="ORF">F6X53_20115</name>
</gene>
<dbReference type="EMBL" id="VZZK01000023">
    <property type="protein sequence ID" value="KAB1077186.1"/>
    <property type="molecule type" value="Genomic_DNA"/>
</dbReference>
<dbReference type="RefSeq" id="WP_191970920.1">
    <property type="nucleotide sequence ID" value="NZ_VZZK01000023.1"/>
</dbReference>
<evidence type="ECO:0000313" key="1">
    <source>
        <dbReference type="EMBL" id="KAB1077186.1"/>
    </source>
</evidence>
<proteinExistence type="predicted"/>